<dbReference type="InterPro" id="IPR010796">
    <property type="entry name" value="C2_B9-type_dom"/>
</dbReference>
<evidence type="ECO:0000313" key="9">
    <source>
        <dbReference type="RefSeq" id="XP_018330057.1"/>
    </source>
</evidence>
<dbReference type="GO" id="GO:0060271">
    <property type="term" value="P:cilium assembly"/>
    <property type="evidence" value="ECO:0007669"/>
    <property type="project" value="TreeGrafter"/>
</dbReference>
<reference evidence="7 8" key="1">
    <citation type="submission" date="2025-04" db="UniProtKB">
        <authorList>
            <consortium name="RefSeq"/>
        </authorList>
    </citation>
    <scope>IDENTIFICATION</scope>
    <source>
        <tissue evidence="7 8">Entire body</tissue>
    </source>
</reference>
<evidence type="ECO:0000256" key="3">
    <source>
        <dbReference type="ARBA" id="ARBA00022794"/>
    </source>
</evidence>
<evidence type="ECO:0000313" key="6">
    <source>
        <dbReference type="Proteomes" id="UP000192223"/>
    </source>
</evidence>
<dbReference type="RefSeq" id="XP_018330055.1">
    <property type="nucleotide sequence ID" value="XM_018474553.1"/>
</dbReference>
<evidence type="ECO:0000256" key="4">
    <source>
        <dbReference type="ARBA" id="ARBA00023212"/>
    </source>
</evidence>
<keyword evidence="4" id="KW-0206">Cytoskeleton</keyword>
<dbReference type="RefSeq" id="XP_018330056.1">
    <property type="nucleotide sequence ID" value="XM_018474554.1"/>
</dbReference>
<organism evidence="6 8">
    <name type="scientific">Agrilus planipennis</name>
    <name type="common">Emerald ash borer</name>
    <name type="synonym">Agrilus marcopoli</name>
    <dbReference type="NCBI Taxonomy" id="224129"/>
    <lineage>
        <taxon>Eukaryota</taxon>
        <taxon>Metazoa</taxon>
        <taxon>Ecdysozoa</taxon>
        <taxon>Arthropoda</taxon>
        <taxon>Hexapoda</taxon>
        <taxon>Insecta</taxon>
        <taxon>Pterygota</taxon>
        <taxon>Neoptera</taxon>
        <taxon>Endopterygota</taxon>
        <taxon>Coleoptera</taxon>
        <taxon>Polyphaga</taxon>
        <taxon>Elateriformia</taxon>
        <taxon>Buprestoidea</taxon>
        <taxon>Buprestidae</taxon>
        <taxon>Agrilinae</taxon>
        <taxon>Agrilus</taxon>
    </lineage>
</organism>
<dbReference type="RefSeq" id="XP_018330057.1">
    <property type="nucleotide sequence ID" value="XM_018474555.1"/>
</dbReference>
<accession>A0A1W4X1P8</accession>
<evidence type="ECO:0000313" key="8">
    <source>
        <dbReference type="RefSeq" id="XP_018330056.1"/>
    </source>
</evidence>
<dbReference type="AlphaFoldDB" id="A0A1W4X1P8"/>
<protein>
    <submittedName>
        <fullName evidence="7 8">Meckel syndrome type 1 protein isoform X1</fullName>
    </submittedName>
</protein>
<comment type="subcellular location">
    <subcellularLocation>
        <location evidence="1">Cytoplasm</location>
        <location evidence="1">Cytoskeleton</location>
        <location evidence="1">Cilium basal body</location>
    </subcellularLocation>
</comment>
<gene>
    <name evidence="7 8 9 10" type="primary">LOC108740287</name>
</gene>
<evidence type="ECO:0000313" key="7">
    <source>
        <dbReference type="RefSeq" id="XP_018330055.1"/>
    </source>
</evidence>
<keyword evidence="2" id="KW-0963">Cytoplasm</keyword>
<keyword evidence="3" id="KW-0970">Cilium biogenesis/degradation</keyword>
<dbReference type="GeneID" id="108740287"/>
<dbReference type="Proteomes" id="UP000192223">
    <property type="component" value="Unplaced"/>
</dbReference>
<dbReference type="PROSITE" id="PS51381">
    <property type="entry name" value="C2_B9"/>
    <property type="match status" value="1"/>
</dbReference>
<keyword evidence="6" id="KW-1185">Reference proteome</keyword>
<evidence type="ECO:0000313" key="10">
    <source>
        <dbReference type="RefSeq" id="XP_018330058.1"/>
    </source>
</evidence>
<dbReference type="PANTHER" id="PTHR12968">
    <property type="entry name" value="B9 DOMAIN-CONTAINING"/>
    <property type="match status" value="1"/>
</dbReference>
<dbReference type="OrthoDB" id="10263520at2759"/>
<sequence>MSHFDDNYVKKYSAIYKTIYDVSDFRLRITLKELPSNNSPEDGREESKVFQWQEKVYSKSERLFYENYANCLSDSDRKHHDNVQKQKDYTGLFFTYVSDDSIPEESPLNNTCVKSDLVNKMETLKLINDNGFQNYKNYDFETSIQNAINNPVVGHNFEKYQIMADFGRYIDDIWIKNEFILCTIKYDRNNQILVINPDFSEADPYLLEFEDDKQYAFVYRVEDVSENIKTSPSTTEEEICEKMIQYRHLIRKRKIGTDFELPPLNKMRVFIFLEILAAKDFEYNDIYVEYLIDLPKRWSCSDNKLLTGRTQSCHSYLKDNLSFFGSPFEIILEYNLVDFDAILEAPCIYFEVVSKDGWNRYRTEGLAYLVLPVSQPGIYSCKLNCLRMKGAGPLSELRRFFIGDYRGNANIEWINIPKDYEDTILNKFGSYTVGTGQLDVRFNIINQSQAFLDELGLTDPQNAILDKLRCSSLIKTVEQVLQSFKEAKKKMIEARRNV</sequence>
<dbReference type="PANTHER" id="PTHR12968:SF4">
    <property type="entry name" value="TECTONIC-LIKE COMPLEX MEMBER MKS1"/>
    <property type="match status" value="1"/>
</dbReference>
<dbReference type="KEGG" id="apln:108740287"/>
<dbReference type="RefSeq" id="XP_018330058.1">
    <property type="nucleotide sequence ID" value="XM_018474556.1"/>
</dbReference>
<dbReference type="STRING" id="224129.A0A1W4X1P8"/>
<name>A0A1W4X1P8_AGRPL</name>
<dbReference type="Pfam" id="PF07162">
    <property type="entry name" value="B9-C2"/>
    <property type="match status" value="1"/>
</dbReference>
<proteinExistence type="predicted"/>
<evidence type="ECO:0000256" key="1">
    <source>
        <dbReference type="ARBA" id="ARBA00004120"/>
    </source>
</evidence>
<evidence type="ECO:0000256" key="2">
    <source>
        <dbReference type="ARBA" id="ARBA00022490"/>
    </source>
</evidence>
<keyword evidence="5" id="KW-0966">Cell projection</keyword>
<dbReference type="GO" id="GO:0036038">
    <property type="term" value="C:MKS complex"/>
    <property type="evidence" value="ECO:0007669"/>
    <property type="project" value="TreeGrafter"/>
</dbReference>
<evidence type="ECO:0000256" key="5">
    <source>
        <dbReference type="ARBA" id="ARBA00023273"/>
    </source>
</evidence>